<organism evidence="2 3">
    <name type="scientific">Microcella putealis</name>
    <dbReference type="NCBI Taxonomy" id="337005"/>
    <lineage>
        <taxon>Bacteria</taxon>
        <taxon>Bacillati</taxon>
        <taxon>Actinomycetota</taxon>
        <taxon>Actinomycetes</taxon>
        <taxon>Micrococcales</taxon>
        <taxon>Microbacteriaceae</taxon>
        <taxon>Microcella</taxon>
    </lineage>
</organism>
<keyword evidence="1" id="KW-0472">Membrane</keyword>
<evidence type="ECO:0000256" key="1">
    <source>
        <dbReference type="SAM" id="Phobius"/>
    </source>
</evidence>
<dbReference type="Proteomes" id="UP000293519">
    <property type="component" value="Unassembled WGS sequence"/>
</dbReference>
<comment type="caution">
    <text evidence="2">The sequence shown here is derived from an EMBL/GenBank/DDBJ whole genome shotgun (WGS) entry which is preliminary data.</text>
</comment>
<keyword evidence="1" id="KW-0812">Transmembrane</keyword>
<keyword evidence="3" id="KW-1185">Reference proteome</keyword>
<dbReference type="RefSeq" id="WP_130485047.1">
    <property type="nucleotide sequence ID" value="NZ_SGWW01000002.1"/>
</dbReference>
<gene>
    <name evidence="2" type="ORF">EV141_1193</name>
</gene>
<feature type="transmembrane region" description="Helical" evidence="1">
    <location>
        <begin position="21"/>
        <end position="44"/>
    </location>
</feature>
<evidence type="ECO:0000313" key="3">
    <source>
        <dbReference type="Proteomes" id="UP000293519"/>
    </source>
</evidence>
<reference evidence="2 3" key="1">
    <citation type="journal article" date="2015" name="Stand. Genomic Sci.">
        <title>Genomic Encyclopedia of Bacterial and Archaeal Type Strains, Phase III: the genomes of soil and plant-associated and newly described type strains.</title>
        <authorList>
            <person name="Whitman W.B."/>
            <person name="Woyke T."/>
            <person name="Klenk H.P."/>
            <person name="Zhou Y."/>
            <person name="Lilburn T.G."/>
            <person name="Beck B.J."/>
            <person name="De Vos P."/>
            <person name="Vandamme P."/>
            <person name="Eisen J.A."/>
            <person name="Garrity G."/>
            <person name="Hugenholtz P."/>
            <person name="Kyrpides N.C."/>
        </authorList>
    </citation>
    <scope>NUCLEOTIDE SEQUENCE [LARGE SCALE GENOMIC DNA]</scope>
    <source>
        <strain evidence="2 3">CV2</strain>
    </source>
</reference>
<sequence length="120" mass="11860">MTDVTPNASVLDRVSSAAPAIALIGLGLVAALPVLSQALFIVPVAGPTPFLAGVGTVFALLGIVAALAALVGGVITVERHPRFQLVGAGAALVGGVWLTHLIVEQAGIGAFGALQRVSGF</sequence>
<accession>A0A4V2EWX2</accession>
<dbReference type="AlphaFoldDB" id="A0A4V2EWX2"/>
<proteinExistence type="predicted"/>
<keyword evidence="1" id="KW-1133">Transmembrane helix</keyword>
<dbReference type="EMBL" id="SGWW01000002">
    <property type="protein sequence ID" value="RZS57480.1"/>
    <property type="molecule type" value="Genomic_DNA"/>
</dbReference>
<feature type="transmembrane region" description="Helical" evidence="1">
    <location>
        <begin position="50"/>
        <end position="71"/>
    </location>
</feature>
<protein>
    <submittedName>
        <fullName evidence="2">Uncharacterized protein</fullName>
    </submittedName>
</protein>
<feature type="transmembrane region" description="Helical" evidence="1">
    <location>
        <begin position="83"/>
        <end position="103"/>
    </location>
</feature>
<evidence type="ECO:0000313" key="2">
    <source>
        <dbReference type="EMBL" id="RZS57480.1"/>
    </source>
</evidence>
<name>A0A4V2EWX2_9MICO</name>